<dbReference type="PANTHER" id="PTHR24422">
    <property type="entry name" value="CHEMOTAXIS PROTEIN METHYLTRANSFERASE"/>
    <property type="match status" value="1"/>
</dbReference>
<feature type="domain" description="CheR-type methyltransferase" evidence="1">
    <location>
        <begin position="1"/>
        <end position="256"/>
    </location>
</feature>
<dbReference type="InterPro" id="IPR022642">
    <property type="entry name" value="CheR_C"/>
</dbReference>
<dbReference type="SMART" id="SM00138">
    <property type="entry name" value="MeTrc"/>
    <property type="match status" value="1"/>
</dbReference>
<evidence type="ECO:0000313" key="3">
    <source>
        <dbReference type="Proteomes" id="UP001058533"/>
    </source>
</evidence>
<evidence type="ECO:0000313" key="2">
    <source>
        <dbReference type="EMBL" id="UUL84190.1"/>
    </source>
</evidence>
<protein>
    <submittedName>
        <fullName evidence="2">Protein-glutamate O-methyltransferase CheR</fullName>
    </submittedName>
</protein>
<sequence length="269" mass="29420">MEARTGQRIAANRAWRVESALKPLLRARGFESLDELVTALVGDAHRTLADETVEAMLNHESSFFRDPAVIQQVGKLVHDQQASAPGRRLRIWSAGCSTGQEPLSLAMLLTEQNVPGEFPDIVATDVSAGVIARARAGRFTQFEIQRGLPVRSMVRWFEPAGKDWVASPHLLARVQFRRHNLAQDVAPPGLFDVILCRNVLLYLSPAMRSAVLAKLAAALRPDGRLVLGASETVIGQTDALVPCRAYRGFYHRNDKMAASPAPATAVALR</sequence>
<dbReference type="PROSITE" id="PS50123">
    <property type="entry name" value="CHER"/>
    <property type="match status" value="1"/>
</dbReference>
<dbReference type="Proteomes" id="UP001058533">
    <property type="component" value="Chromosome"/>
</dbReference>
<keyword evidence="3" id="KW-1185">Reference proteome</keyword>
<accession>A0ABY5LB68</accession>
<dbReference type="PANTHER" id="PTHR24422:SF21">
    <property type="entry name" value="CHEMOTAXIS PROTEIN METHYLTRANSFERASE 1"/>
    <property type="match status" value="1"/>
</dbReference>
<name>A0ABY5LB68_9SPHN</name>
<dbReference type="InterPro" id="IPR050903">
    <property type="entry name" value="Bact_Chemotaxis_MeTrfase"/>
</dbReference>
<organism evidence="2 3">
    <name type="scientific">Sphingomonas qomolangmaensis</name>
    <dbReference type="NCBI Taxonomy" id="2918765"/>
    <lineage>
        <taxon>Bacteria</taxon>
        <taxon>Pseudomonadati</taxon>
        <taxon>Pseudomonadota</taxon>
        <taxon>Alphaproteobacteria</taxon>
        <taxon>Sphingomonadales</taxon>
        <taxon>Sphingomonadaceae</taxon>
        <taxon>Sphingomonas</taxon>
    </lineage>
</organism>
<dbReference type="SUPFAM" id="SSF53335">
    <property type="entry name" value="S-adenosyl-L-methionine-dependent methyltransferases"/>
    <property type="match status" value="1"/>
</dbReference>
<evidence type="ECO:0000259" key="1">
    <source>
        <dbReference type="PROSITE" id="PS50123"/>
    </source>
</evidence>
<dbReference type="InterPro" id="IPR029063">
    <property type="entry name" value="SAM-dependent_MTases_sf"/>
</dbReference>
<dbReference type="EMBL" id="CP101740">
    <property type="protein sequence ID" value="UUL84190.1"/>
    <property type="molecule type" value="Genomic_DNA"/>
</dbReference>
<dbReference type="PRINTS" id="PR00996">
    <property type="entry name" value="CHERMTFRASE"/>
</dbReference>
<gene>
    <name evidence="2" type="ORF">NMP03_05410</name>
</gene>
<dbReference type="Gene3D" id="3.40.50.150">
    <property type="entry name" value="Vaccinia Virus protein VP39"/>
    <property type="match status" value="1"/>
</dbReference>
<proteinExistence type="predicted"/>
<dbReference type="Pfam" id="PF01739">
    <property type="entry name" value="CheR"/>
    <property type="match status" value="1"/>
</dbReference>
<reference evidence="2" key="1">
    <citation type="submission" date="2022-07" db="EMBL/GenBank/DDBJ databases">
        <title>Sphingomonas sp. nov., a novel bacterium isolated from the north slope of the Mount Everest.</title>
        <authorList>
            <person name="Cui X."/>
            <person name="Liu Y."/>
        </authorList>
    </citation>
    <scope>NUCLEOTIDE SEQUENCE</scope>
    <source>
        <strain evidence="2">S5-59</strain>
    </source>
</reference>
<dbReference type="InterPro" id="IPR000780">
    <property type="entry name" value="CheR_MeTrfase"/>
</dbReference>